<dbReference type="GO" id="GO:0008270">
    <property type="term" value="F:zinc ion binding"/>
    <property type="evidence" value="ECO:0007669"/>
    <property type="project" value="UniProtKB-KW"/>
</dbReference>
<evidence type="ECO:0008006" key="10">
    <source>
        <dbReference type="Google" id="ProtNLM"/>
    </source>
</evidence>
<dbReference type="InterPro" id="IPR013083">
    <property type="entry name" value="Znf_RING/FYVE/PHD"/>
</dbReference>
<feature type="compositionally biased region" description="Acidic residues" evidence="5">
    <location>
        <begin position="205"/>
        <end position="215"/>
    </location>
</feature>
<feature type="region of interest" description="Disordered" evidence="5">
    <location>
        <begin position="205"/>
        <end position="256"/>
    </location>
</feature>
<accession>A0AAD3Y3Q0</accession>
<evidence type="ECO:0000256" key="2">
    <source>
        <dbReference type="ARBA" id="ARBA00022771"/>
    </source>
</evidence>
<keyword evidence="9" id="KW-1185">Reference proteome</keyword>
<sequence>MLEPKQEFHFNPFVGVRFVLFGFDCLKHDEVRSKLVREGGVDVGQYGLDCTHVIVDKLVYDDPICVAARSDGKILVTSLWVDHSLDVGIPVDTSPIMYKPVKDLNGIPGAKHLIICLTGYQRQDRDDIMTMVSLMRAQFSKPLVANKVTHLICYKFEGEKYELAKRLKKIKLVNHRWLQDCLKAWKILPEENYSKSGYELEVEAEAKDSEEETEAFDAKLTHRRKTSTSPHSFQNKSPHSVQNKSPHSVQNNMPGNHDPLIIGGTVANNGPGLQNLSAHSLQNKILENQDAPIIGVRASNAGPSGLPNIGNTKDLTSIVQEEIKSFQAFESNHFKQVDHPERNYGDSSGVSDHLLNTSATDLPSASGSAKMLAVNADACKFDALTYSRKIPSKSNFTLHSREDSGNTCTPSKGRLGVDEGRCGFLISSPKVDQVKEKTDSICVEAPLMGTDVDEVGLNSLVPQKRKMDGQVDVSHTRSKPQKVYTLANKKINATDATMSISGSLGMSKPDSLSHLGGLIIDGSVTTFSAQKTSDNVSTNSYFDKRLLETNQPISRNLASGTVESRNSNVSIIAITGIDSQNGDQQNQLQNRPTSSPVKDPEVEKPGIPKLKSAGGIDTSLSKPVRRKTVAKKTLGSRPKLNTGNAAYRKGSIYLSRTSAQDNVAMHSLTELGAAEHAKEAVNLEGKDERSGNNVDDHAGPMDDETEAPPESEKAEREKKSKSDQLSSMGGTETGEILGAVELTTVEADTNAAVTTNQNEHEKVVYAEKPGTTDSSKDKLAKGKKTNAAKIKIVSDLKEPKMPADLQHDKVAKNGKKKGKEKNKKRVLQLALPSDSSVEVEKENEPAVDNYQKTPKGGDKCVGKLTSKKNSDQKAVNKKGDVSNLIRKEPAWFILSGHRLQRKEFQQVIRRLKGRLCRDSHQWSYQATHFIIPDPIRRTEKFFAAAASGRWILKTDYLTASSQAGRFLPEEPYEWHKNGLTEDGAINLEAPRKWRLLRERTSHGAFYGMRIVIYGECIAPPLDTLKRVVKAGDGTILATSPPYTRFLKSGVDFAIVSPGMPCVDMWVQEFLQHEIPCVVADYLVDYVCKPGYSLERHVQYNTQNWAAKSFANLLSRSKEIVNSPGLGPSPDKEFNDDELACEVCGCSDRGEVMLICGDESGCHGCGIGTHIDCCDPPLKQVPEEDWFCPKCTTITNPKSKK</sequence>
<evidence type="ECO:0000313" key="8">
    <source>
        <dbReference type="EMBL" id="GMH25756.1"/>
    </source>
</evidence>
<keyword evidence="3" id="KW-0862">Zinc</keyword>
<dbReference type="AlphaFoldDB" id="A0AAD3Y3Q0"/>
<feature type="domain" description="BRCT" evidence="7">
    <location>
        <begin position="111"/>
        <end position="195"/>
    </location>
</feature>
<dbReference type="CDD" id="cd17738">
    <property type="entry name" value="BRCT_TopBP1_rpt7"/>
    <property type="match status" value="1"/>
</dbReference>
<dbReference type="PANTHER" id="PTHR47181">
    <property type="entry name" value="BRCA1 C TERMINUS DOMAIN CONTAINING PROTEIN, EXPRESSED"/>
    <property type="match status" value="1"/>
</dbReference>
<feature type="compositionally biased region" description="Basic and acidic residues" evidence="5">
    <location>
        <begin position="710"/>
        <end position="722"/>
    </location>
</feature>
<evidence type="ECO:0000259" key="7">
    <source>
        <dbReference type="PROSITE" id="PS50172"/>
    </source>
</evidence>
<dbReference type="SMART" id="SM00249">
    <property type="entry name" value="PHD"/>
    <property type="match status" value="1"/>
</dbReference>
<dbReference type="Pfam" id="PF00533">
    <property type="entry name" value="BRCT"/>
    <property type="match status" value="1"/>
</dbReference>
<dbReference type="SUPFAM" id="SSF52113">
    <property type="entry name" value="BRCT domain"/>
    <property type="match status" value="3"/>
</dbReference>
<dbReference type="Pfam" id="PF12738">
    <property type="entry name" value="PTCB-BRCT"/>
    <property type="match status" value="1"/>
</dbReference>
<dbReference type="Gene3D" id="3.30.40.10">
    <property type="entry name" value="Zinc/RING finger domain, C3HC4 (zinc finger)"/>
    <property type="match status" value="1"/>
</dbReference>
<dbReference type="InterPro" id="IPR019787">
    <property type="entry name" value="Znf_PHD-finger"/>
</dbReference>
<feature type="compositionally biased region" description="Polar residues" evidence="5">
    <location>
        <begin position="227"/>
        <end position="254"/>
    </location>
</feature>
<dbReference type="InterPro" id="IPR001965">
    <property type="entry name" value="Znf_PHD"/>
</dbReference>
<dbReference type="PROSITE" id="PS50172">
    <property type="entry name" value="BRCT"/>
    <property type="match status" value="2"/>
</dbReference>
<dbReference type="EMBL" id="BSYO01000030">
    <property type="protein sequence ID" value="GMH25756.1"/>
    <property type="molecule type" value="Genomic_DNA"/>
</dbReference>
<protein>
    <recommendedName>
        <fullName evidence="10">BRCT domain-containing protein</fullName>
    </recommendedName>
</protein>
<dbReference type="PANTHER" id="PTHR47181:SF2">
    <property type="entry name" value="BRCA1 C TERMINUS DOMAIN CONTAINING PROTEIN, EXPRESSED"/>
    <property type="match status" value="1"/>
</dbReference>
<gene>
    <name evidence="8" type="ORF">Nepgr_027599</name>
</gene>
<evidence type="ECO:0000256" key="5">
    <source>
        <dbReference type="SAM" id="MobiDB-lite"/>
    </source>
</evidence>
<feature type="region of interest" description="Disordered" evidence="5">
    <location>
        <begin position="576"/>
        <end position="644"/>
    </location>
</feature>
<dbReference type="InterPro" id="IPR001357">
    <property type="entry name" value="BRCT_dom"/>
</dbReference>
<feature type="domain" description="PHD-type" evidence="6">
    <location>
        <begin position="1137"/>
        <end position="1193"/>
    </location>
</feature>
<dbReference type="SMART" id="SM00292">
    <property type="entry name" value="BRCT"/>
    <property type="match status" value="4"/>
</dbReference>
<name>A0AAD3Y3Q0_NEPGR</name>
<feature type="domain" description="BRCT" evidence="7">
    <location>
        <begin position="892"/>
        <end position="974"/>
    </location>
</feature>
<reference evidence="8" key="1">
    <citation type="submission" date="2023-05" db="EMBL/GenBank/DDBJ databases">
        <title>Nepenthes gracilis genome sequencing.</title>
        <authorList>
            <person name="Fukushima K."/>
        </authorList>
    </citation>
    <scope>NUCLEOTIDE SEQUENCE</scope>
    <source>
        <strain evidence="8">SING2019-196</strain>
    </source>
</reference>
<dbReference type="Gene3D" id="3.40.50.10190">
    <property type="entry name" value="BRCT domain"/>
    <property type="match status" value="4"/>
</dbReference>
<evidence type="ECO:0000313" key="9">
    <source>
        <dbReference type="Proteomes" id="UP001279734"/>
    </source>
</evidence>
<feature type="region of interest" description="Disordered" evidence="5">
    <location>
        <begin position="682"/>
        <end position="785"/>
    </location>
</feature>
<comment type="caution">
    <text evidence="8">The sequence shown here is derived from an EMBL/GenBank/DDBJ whole genome shotgun (WGS) entry which is preliminary data.</text>
</comment>
<dbReference type="Proteomes" id="UP001279734">
    <property type="component" value="Unassembled WGS sequence"/>
</dbReference>
<organism evidence="8 9">
    <name type="scientific">Nepenthes gracilis</name>
    <name type="common">Slender pitcher plant</name>
    <dbReference type="NCBI Taxonomy" id="150966"/>
    <lineage>
        <taxon>Eukaryota</taxon>
        <taxon>Viridiplantae</taxon>
        <taxon>Streptophyta</taxon>
        <taxon>Embryophyta</taxon>
        <taxon>Tracheophyta</taxon>
        <taxon>Spermatophyta</taxon>
        <taxon>Magnoliopsida</taxon>
        <taxon>eudicotyledons</taxon>
        <taxon>Gunneridae</taxon>
        <taxon>Pentapetalae</taxon>
        <taxon>Caryophyllales</taxon>
        <taxon>Nepenthaceae</taxon>
        <taxon>Nepenthes</taxon>
    </lineage>
</organism>
<evidence type="ECO:0000256" key="3">
    <source>
        <dbReference type="ARBA" id="ARBA00022833"/>
    </source>
</evidence>
<feature type="compositionally biased region" description="Polar residues" evidence="5">
    <location>
        <begin position="577"/>
        <end position="596"/>
    </location>
</feature>
<dbReference type="PROSITE" id="PS50016">
    <property type="entry name" value="ZF_PHD_2"/>
    <property type="match status" value="1"/>
</dbReference>
<feature type="region of interest" description="Disordered" evidence="5">
    <location>
        <begin position="833"/>
        <end position="859"/>
    </location>
</feature>
<proteinExistence type="predicted"/>
<dbReference type="InterPro" id="IPR044254">
    <property type="entry name" value="At4g02110-like"/>
</dbReference>
<dbReference type="InterPro" id="IPR011011">
    <property type="entry name" value="Znf_FYVE_PHD"/>
</dbReference>
<evidence type="ECO:0000256" key="4">
    <source>
        <dbReference type="PROSITE-ProRule" id="PRU00146"/>
    </source>
</evidence>
<evidence type="ECO:0000256" key="1">
    <source>
        <dbReference type="ARBA" id="ARBA00022723"/>
    </source>
</evidence>
<dbReference type="InterPro" id="IPR036420">
    <property type="entry name" value="BRCT_dom_sf"/>
</dbReference>
<keyword evidence="1" id="KW-0479">Metal-binding</keyword>
<keyword evidence="2 4" id="KW-0863">Zinc-finger</keyword>
<evidence type="ECO:0000259" key="6">
    <source>
        <dbReference type="PROSITE" id="PS50016"/>
    </source>
</evidence>
<dbReference type="SUPFAM" id="SSF57903">
    <property type="entry name" value="FYVE/PHD zinc finger"/>
    <property type="match status" value="1"/>
</dbReference>
<feature type="compositionally biased region" description="Basic and acidic residues" evidence="5">
    <location>
        <begin position="682"/>
        <end position="700"/>
    </location>
</feature>